<dbReference type="Pfam" id="PF13409">
    <property type="entry name" value="GST_N_2"/>
    <property type="match status" value="1"/>
</dbReference>
<dbReference type="GO" id="GO:0004364">
    <property type="term" value="F:glutathione transferase activity"/>
    <property type="evidence" value="ECO:0007669"/>
    <property type="project" value="TreeGrafter"/>
</dbReference>
<accession>A0A317F7Q9</accession>
<dbReference type="InterPro" id="IPR036282">
    <property type="entry name" value="Glutathione-S-Trfase_C_sf"/>
</dbReference>
<dbReference type="OrthoDB" id="9799538at2"/>
<dbReference type="GO" id="GO:0006749">
    <property type="term" value="P:glutathione metabolic process"/>
    <property type="evidence" value="ECO:0007669"/>
    <property type="project" value="TreeGrafter"/>
</dbReference>
<proteinExistence type="predicted"/>
<evidence type="ECO:0000313" key="3">
    <source>
        <dbReference type="Proteomes" id="UP000245765"/>
    </source>
</evidence>
<protein>
    <submittedName>
        <fullName evidence="2">Glutathione S-transferase</fullName>
    </submittedName>
</protein>
<dbReference type="GO" id="GO:0016034">
    <property type="term" value="F:maleylacetoacetate isomerase activity"/>
    <property type="evidence" value="ECO:0007669"/>
    <property type="project" value="TreeGrafter"/>
</dbReference>
<sequence>MMRLVIGAKWSSTWTMRGWLACRLSGLPFVAETLYLSRPDSKAKLAAASPTGLIPVLEHDGFVVTDTLAIAEYLWELAPGCDIWPAELRARTAARMSSAEMHSHFAELRAALPMNLVKRWPIANGIPSNVKLLARPGVEGQVARVQESWRQTRAAWGSGGPYLFGARFCFADAMWAPMASRFRTYSVALAPEAQAYADAVLSHPLVAEWIAGAEAEARQIGWEACAAWP</sequence>
<dbReference type="Gene3D" id="1.20.1050.10">
    <property type="match status" value="1"/>
</dbReference>
<reference evidence="3" key="1">
    <citation type="submission" date="2018-05" db="EMBL/GenBank/DDBJ databases">
        <authorList>
            <person name="Du Z."/>
            <person name="Wang X."/>
        </authorList>
    </citation>
    <scope>NUCLEOTIDE SEQUENCE [LARGE SCALE GENOMIC DNA]</scope>
    <source>
        <strain evidence="3">CQN31</strain>
    </source>
</reference>
<keyword evidence="2" id="KW-0808">Transferase</keyword>
<evidence type="ECO:0000259" key="1">
    <source>
        <dbReference type="PROSITE" id="PS50404"/>
    </source>
</evidence>
<dbReference type="EMBL" id="QGNA01000006">
    <property type="protein sequence ID" value="PWS34502.1"/>
    <property type="molecule type" value="Genomic_DNA"/>
</dbReference>
<organism evidence="2 3">
    <name type="scientific">Falsiroseomonas bella</name>
    <dbReference type="NCBI Taxonomy" id="2184016"/>
    <lineage>
        <taxon>Bacteria</taxon>
        <taxon>Pseudomonadati</taxon>
        <taxon>Pseudomonadota</taxon>
        <taxon>Alphaproteobacteria</taxon>
        <taxon>Acetobacterales</taxon>
        <taxon>Roseomonadaceae</taxon>
        <taxon>Falsiroseomonas</taxon>
    </lineage>
</organism>
<dbReference type="Pfam" id="PF13410">
    <property type="entry name" value="GST_C_2"/>
    <property type="match status" value="1"/>
</dbReference>
<dbReference type="Gene3D" id="3.40.30.10">
    <property type="entry name" value="Glutaredoxin"/>
    <property type="match status" value="1"/>
</dbReference>
<dbReference type="RefSeq" id="WP_109872952.1">
    <property type="nucleotide sequence ID" value="NZ_QGNA01000006.1"/>
</dbReference>
<dbReference type="PANTHER" id="PTHR42673:SF4">
    <property type="entry name" value="MALEYLACETOACETATE ISOMERASE"/>
    <property type="match status" value="1"/>
</dbReference>
<dbReference type="PROSITE" id="PS50404">
    <property type="entry name" value="GST_NTER"/>
    <property type="match status" value="1"/>
</dbReference>
<dbReference type="PANTHER" id="PTHR42673">
    <property type="entry name" value="MALEYLACETOACETATE ISOMERASE"/>
    <property type="match status" value="1"/>
</dbReference>
<dbReference type="InterPro" id="IPR036249">
    <property type="entry name" value="Thioredoxin-like_sf"/>
</dbReference>
<gene>
    <name evidence="2" type="ORF">DFH01_23440</name>
</gene>
<dbReference type="AlphaFoldDB" id="A0A317F7Q9"/>
<comment type="caution">
    <text evidence="2">The sequence shown here is derived from an EMBL/GenBank/DDBJ whole genome shotgun (WGS) entry which is preliminary data.</text>
</comment>
<keyword evidence="3" id="KW-1185">Reference proteome</keyword>
<dbReference type="Proteomes" id="UP000245765">
    <property type="component" value="Unassembled WGS sequence"/>
</dbReference>
<evidence type="ECO:0000313" key="2">
    <source>
        <dbReference type="EMBL" id="PWS34502.1"/>
    </source>
</evidence>
<name>A0A317F7Q9_9PROT</name>
<feature type="domain" description="GST N-terminal" evidence="1">
    <location>
        <begin position="2"/>
        <end position="82"/>
    </location>
</feature>
<dbReference type="SUPFAM" id="SSF47616">
    <property type="entry name" value="GST C-terminal domain-like"/>
    <property type="match status" value="1"/>
</dbReference>
<dbReference type="GO" id="GO:0006559">
    <property type="term" value="P:L-phenylalanine catabolic process"/>
    <property type="evidence" value="ECO:0007669"/>
    <property type="project" value="TreeGrafter"/>
</dbReference>
<dbReference type="InterPro" id="IPR004045">
    <property type="entry name" value="Glutathione_S-Trfase_N"/>
</dbReference>
<dbReference type="SUPFAM" id="SSF52833">
    <property type="entry name" value="Thioredoxin-like"/>
    <property type="match status" value="1"/>
</dbReference>